<dbReference type="OrthoDB" id="9977575at2759"/>
<keyword evidence="3" id="KW-1185">Reference proteome</keyword>
<evidence type="ECO:0000313" key="3">
    <source>
        <dbReference type="Proteomes" id="UP000663829"/>
    </source>
</evidence>
<dbReference type="Proteomes" id="UP000663829">
    <property type="component" value="Unassembled WGS sequence"/>
</dbReference>
<gene>
    <name evidence="1" type="ORF">GPM918_LOCUS2561</name>
    <name evidence="2" type="ORF">SRO942_LOCUS2561</name>
</gene>
<dbReference type="Proteomes" id="UP000681722">
    <property type="component" value="Unassembled WGS sequence"/>
</dbReference>
<name>A0A813RNA1_9BILA</name>
<dbReference type="EMBL" id="CAJOBC010000287">
    <property type="protein sequence ID" value="CAF3566200.1"/>
    <property type="molecule type" value="Genomic_DNA"/>
</dbReference>
<evidence type="ECO:0000313" key="2">
    <source>
        <dbReference type="EMBL" id="CAF3566200.1"/>
    </source>
</evidence>
<accession>A0A813RNA1</accession>
<evidence type="ECO:0000313" key="1">
    <source>
        <dbReference type="EMBL" id="CAF0782726.1"/>
    </source>
</evidence>
<dbReference type="AlphaFoldDB" id="A0A813RNA1"/>
<reference evidence="1" key="1">
    <citation type="submission" date="2021-02" db="EMBL/GenBank/DDBJ databases">
        <authorList>
            <person name="Nowell W R."/>
        </authorList>
    </citation>
    <scope>NUCLEOTIDE SEQUENCE</scope>
</reference>
<organism evidence="1 3">
    <name type="scientific">Didymodactylos carnosus</name>
    <dbReference type="NCBI Taxonomy" id="1234261"/>
    <lineage>
        <taxon>Eukaryota</taxon>
        <taxon>Metazoa</taxon>
        <taxon>Spiralia</taxon>
        <taxon>Gnathifera</taxon>
        <taxon>Rotifera</taxon>
        <taxon>Eurotatoria</taxon>
        <taxon>Bdelloidea</taxon>
        <taxon>Philodinida</taxon>
        <taxon>Philodinidae</taxon>
        <taxon>Didymodactylos</taxon>
    </lineage>
</organism>
<sequence>MASSKFVPPTVIIEPCPCQESLTNVNHCISLPHSISTPNFYAERDTYRDLHKKIYYSKRQLNRKALSCPSLSFITSSSRWLKGSLFRTPSPSPSSDIGHFLDPENIRQFSNIRGSTLSTQTASSSRFSLYESFFDLSDNGQEKYRTLEEKKLFESITSYNKFQNEQCDDFRTKCSNWLRNI</sequence>
<proteinExistence type="predicted"/>
<protein>
    <submittedName>
        <fullName evidence="1">Uncharacterized protein</fullName>
    </submittedName>
</protein>
<comment type="caution">
    <text evidence="1">The sequence shown here is derived from an EMBL/GenBank/DDBJ whole genome shotgun (WGS) entry which is preliminary data.</text>
</comment>
<dbReference type="EMBL" id="CAJNOQ010000287">
    <property type="protein sequence ID" value="CAF0782726.1"/>
    <property type="molecule type" value="Genomic_DNA"/>
</dbReference>